<evidence type="ECO:0000256" key="2">
    <source>
        <dbReference type="SAM" id="MobiDB-lite"/>
    </source>
</evidence>
<dbReference type="CDD" id="cd06257">
    <property type="entry name" value="DnaJ"/>
    <property type="match status" value="1"/>
</dbReference>
<feature type="compositionally biased region" description="Acidic residues" evidence="2">
    <location>
        <begin position="63"/>
        <end position="74"/>
    </location>
</feature>
<evidence type="ECO:0000313" key="6">
    <source>
        <dbReference type="Proteomes" id="UP000218824"/>
    </source>
</evidence>
<dbReference type="PROSITE" id="PS50076">
    <property type="entry name" value="DNAJ_2"/>
    <property type="match status" value="1"/>
</dbReference>
<keyword evidence="3" id="KW-0472">Membrane</keyword>
<evidence type="ECO:0000259" key="4">
    <source>
        <dbReference type="PROSITE" id="PS50076"/>
    </source>
</evidence>
<evidence type="ECO:0000313" key="5">
    <source>
        <dbReference type="EMBL" id="BAV98525.1"/>
    </source>
</evidence>
<dbReference type="Proteomes" id="UP000218824">
    <property type="component" value="Chromosome"/>
</dbReference>
<dbReference type="KEGG" id="lem:LEN_3038"/>
<name>A0AAU9ATS8_LYSEN</name>
<dbReference type="Gene3D" id="1.10.287.110">
    <property type="entry name" value="DnaJ domain"/>
    <property type="match status" value="1"/>
</dbReference>
<keyword evidence="3" id="KW-0812">Transmembrane</keyword>
<dbReference type="InterPro" id="IPR036869">
    <property type="entry name" value="J_dom_sf"/>
</dbReference>
<proteinExistence type="predicted"/>
<accession>A0AAU9ATS8</accession>
<feature type="transmembrane region" description="Helical" evidence="3">
    <location>
        <begin position="475"/>
        <end position="500"/>
    </location>
</feature>
<reference evidence="5 6" key="1">
    <citation type="journal article" date="2017" name="DNA Res.">
        <title>Complete genome sequence and expression profile of the commercial lytic enzyme producer Lysobacter enzymogenes M497-1.</title>
        <authorList>
            <person name="Takami H."/>
            <person name="Toyoda A."/>
            <person name="Uchiyama I."/>
            <person name="Itoh T."/>
            <person name="Takaki Y."/>
            <person name="Arai W."/>
            <person name="Nishi S."/>
            <person name="Kawai M."/>
            <person name="Shinya K."/>
            <person name="Ikeda H."/>
        </authorList>
    </citation>
    <scope>NUCLEOTIDE SEQUENCE [LARGE SCALE GENOMIC DNA]</scope>
    <source>
        <strain evidence="5 6">M497-1</strain>
    </source>
</reference>
<protein>
    <recommendedName>
        <fullName evidence="4">J domain-containing protein</fullName>
    </recommendedName>
</protein>
<feature type="compositionally biased region" description="Pro residues" evidence="2">
    <location>
        <begin position="133"/>
        <end position="143"/>
    </location>
</feature>
<feature type="region of interest" description="Disordered" evidence="2">
    <location>
        <begin position="111"/>
        <end position="174"/>
    </location>
</feature>
<feature type="transmembrane region" description="Helical" evidence="3">
    <location>
        <begin position="506"/>
        <end position="529"/>
    </location>
</feature>
<sequence>MTPHQRLGIGRDADEREIKRAYARELKRCRPDENPEGFQALQEAYRHCLDYFAQVRLQFADGGDDDDGYAENEETVATQAPTERADHSDAAPLPVYSRVLSIAELAAELAADEDRARATGETGQRTETSDAKVPPPDRPGPEAPRPDFARSSAGASGAAATIPELAPDPAPPSFHFDGDAFLQELLRRSHDDVPFALTRWLQNLEPLYSLDLKHALRAPLAQVLAELEPPPPPESLRAIFVFFDLDQIGPREPLLFQLAHRAQVRADAALELERALARRSGSRGNATERMLLRELRDPVSPPRRLLIALYPGLPSRVMNLAASLLQIDRERAMRCFDPGSVEYWRQVTDPTRIAGRRVFVALLRVLIYPLPFAALFFLDGSPWMLRNLPQVWLALALLWTATALIRALWLQWRISLQHGQPQPLWRDAPLQLFLGAAVAVTVIAPTSTAFAALVAVAAAWLWALARGRSRIGRTLAAFAAGLVLAASVPTAIDAAFGLPARDPRDAWVPLFLIGAAAAPVLQDVYVAVTTRTGLAQARQQARLPWLALALAAAVVAARIALGA</sequence>
<feature type="transmembrane region" description="Helical" evidence="3">
    <location>
        <begin position="358"/>
        <end position="378"/>
    </location>
</feature>
<feature type="region of interest" description="Disordered" evidence="2">
    <location>
        <begin position="63"/>
        <end position="90"/>
    </location>
</feature>
<dbReference type="EMBL" id="AP014940">
    <property type="protein sequence ID" value="BAV98525.1"/>
    <property type="molecule type" value="Genomic_DNA"/>
</dbReference>
<dbReference type="SUPFAM" id="SSF46565">
    <property type="entry name" value="Chaperone J-domain"/>
    <property type="match status" value="1"/>
</dbReference>
<dbReference type="AlphaFoldDB" id="A0AAU9ATS8"/>
<feature type="transmembrane region" description="Helical" evidence="3">
    <location>
        <begin position="390"/>
        <end position="412"/>
    </location>
</feature>
<evidence type="ECO:0000256" key="1">
    <source>
        <dbReference type="ARBA" id="ARBA00023186"/>
    </source>
</evidence>
<organism evidence="5 6">
    <name type="scientific">Lysobacter enzymogenes</name>
    <dbReference type="NCBI Taxonomy" id="69"/>
    <lineage>
        <taxon>Bacteria</taxon>
        <taxon>Pseudomonadati</taxon>
        <taxon>Pseudomonadota</taxon>
        <taxon>Gammaproteobacteria</taxon>
        <taxon>Lysobacterales</taxon>
        <taxon>Lysobacteraceae</taxon>
        <taxon>Lysobacter</taxon>
    </lineage>
</organism>
<keyword evidence="3" id="KW-1133">Transmembrane helix</keyword>
<dbReference type="InterPro" id="IPR001623">
    <property type="entry name" value="DnaJ_domain"/>
</dbReference>
<feature type="domain" description="J" evidence="4">
    <location>
        <begin position="2"/>
        <end position="63"/>
    </location>
</feature>
<feature type="compositionally biased region" description="Low complexity" evidence="2">
    <location>
        <begin position="149"/>
        <end position="160"/>
    </location>
</feature>
<dbReference type="SMART" id="SM00271">
    <property type="entry name" value="DnaJ"/>
    <property type="match status" value="1"/>
</dbReference>
<keyword evidence="1" id="KW-0143">Chaperone</keyword>
<feature type="transmembrane region" description="Helical" evidence="3">
    <location>
        <begin position="541"/>
        <end position="561"/>
    </location>
</feature>
<gene>
    <name evidence="5" type="ORF">LEN_3038</name>
</gene>
<evidence type="ECO:0000256" key="3">
    <source>
        <dbReference type="SAM" id="Phobius"/>
    </source>
</evidence>
<feature type="transmembrane region" description="Helical" evidence="3">
    <location>
        <begin position="432"/>
        <end position="463"/>
    </location>
</feature>